<dbReference type="Gene3D" id="1.10.3210.10">
    <property type="entry name" value="Hypothetical protein af1432"/>
    <property type="match status" value="1"/>
</dbReference>
<proteinExistence type="predicted"/>
<reference evidence="1 2" key="1">
    <citation type="submission" date="2019-07" db="EMBL/GenBank/DDBJ databases">
        <title>The pathways for chlorine oxyanion respiration interact through the shared metabolite chlorate.</title>
        <authorList>
            <person name="Barnum T.P."/>
            <person name="Cheng Y."/>
            <person name="Hill K.A."/>
            <person name="Lucas L.N."/>
            <person name="Carlson H.K."/>
            <person name="Coates J.D."/>
        </authorList>
    </citation>
    <scope>NUCLEOTIDE SEQUENCE [LARGE SCALE GENOMIC DNA]</scope>
    <source>
        <strain evidence="1 2">BK-1</strain>
    </source>
</reference>
<accession>A0A557S9K2</accession>
<dbReference type="OrthoDB" id="9801160at2"/>
<dbReference type="PANTHER" id="PTHR38659:SF2">
    <property type="entry name" value="HDIG DOMAIN PROTEIN"/>
    <property type="match status" value="1"/>
</dbReference>
<evidence type="ECO:0000313" key="2">
    <source>
        <dbReference type="Proteomes" id="UP000316649"/>
    </source>
</evidence>
<keyword evidence="1" id="KW-0378">Hydrolase</keyword>
<dbReference type="RefSeq" id="WP_144359108.1">
    <property type="nucleotide sequence ID" value="NZ_VMNH01000012.1"/>
</dbReference>
<dbReference type="Proteomes" id="UP000316649">
    <property type="component" value="Unassembled WGS sequence"/>
</dbReference>
<dbReference type="PANTHER" id="PTHR38659">
    <property type="entry name" value="METAL-DEPENDENT PHOSPHOHYDROLASE"/>
    <property type="match status" value="1"/>
</dbReference>
<name>A0A557S9K2_9GAMM</name>
<organism evidence="1 2">
    <name type="scientific">Sedimenticola selenatireducens</name>
    <dbReference type="NCBI Taxonomy" id="191960"/>
    <lineage>
        <taxon>Bacteria</taxon>
        <taxon>Pseudomonadati</taxon>
        <taxon>Pseudomonadota</taxon>
        <taxon>Gammaproteobacteria</taxon>
        <taxon>Chromatiales</taxon>
        <taxon>Sedimenticolaceae</taxon>
        <taxon>Sedimenticola</taxon>
    </lineage>
</organism>
<keyword evidence="2" id="KW-1185">Reference proteome</keyword>
<protein>
    <submittedName>
        <fullName evidence="1">Hydrolase</fullName>
    </submittedName>
</protein>
<dbReference type="SUPFAM" id="SSF109604">
    <property type="entry name" value="HD-domain/PDEase-like"/>
    <property type="match status" value="1"/>
</dbReference>
<comment type="caution">
    <text evidence="1">The sequence shown here is derived from an EMBL/GenBank/DDBJ whole genome shotgun (WGS) entry which is preliminary data.</text>
</comment>
<dbReference type="EMBL" id="VMNH01000012">
    <property type="protein sequence ID" value="TVO74090.1"/>
    <property type="molecule type" value="Genomic_DNA"/>
</dbReference>
<evidence type="ECO:0000313" key="1">
    <source>
        <dbReference type="EMBL" id="TVO74090.1"/>
    </source>
</evidence>
<sequence>MNERVPSREEAYQLLKTYTKTESLRKHGLAVEGVMRYFAQQRGGDVEQWGIVGLVHDLDYEQFPEQHCIKTEQILREQQWPESYIRAVVSHGWGICTDVEPLSEMEQVLYATDELTGLVTTSALVRPSKSVMDLEAKSVLKKWKDKSFAAKVDRSIIDRGAEMLGMERRDLITQTILGMREVADEIGLRGEWHLLK</sequence>
<dbReference type="GO" id="GO:0016787">
    <property type="term" value="F:hydrolase activity"/>
    <property type="evidence" value="ECO:0007669"/>
    <property type="project" value="UniProtKB-KW"/>
</dbReference>
<gene>
    <name evidence="1" type="ORF">FHP88_10875</name>
</gene>
<dbReference type="AlphaFoldDB" id="A0A557S9K2"/>